<gene>
    <name evidence="1" type="ORF">RVY80_02780</name>
</gene>
<name>A0ABU3Z779_9FIRM</name>
<reference evidence="1 2" key="1">
    <citation type="submission" date="2023-10" db="EMBL/GenBank/DDBJ databases">
        <title>Veillonella sp. nov., isolated from a pig farm feces dump.</title>
        <authorList>
            <person name="Chang Y.-H."/>
        </authorList>
    </citation>
    <scope>NUCLEOTIDE SEQUENCE [LARGE SCALE GENOMIC DNA]</scope>
    <source>
        <strain evidence="1 2">YH-vei2233</strain>
    </source>
</reference>
<evidence type="ECO:0000313" key="1">
    <source>
        <dbReference type="EMBL" id="MDV5087770.1"/>
    </source>
</evidence>
<dbReference type="RefSeq" id="WP_295188461.1">
    <property type="nucleotide sequence ID" value="NZ_JAWJZA010000001.1"/>
</dbReference>
<sequence>MATRIVVMKDGCVVDTIDDGAQLRDSAVAYTQELLRASLLT</sequence>
<evidence type="ECO:0000313" key="2">
    <source>
        <dbReference type="Proteomes" id="UP001272515"/>
    </source>
</evidence>
<protein>
    <recommendedName>
        <fullName evidence="3">ABC transporter ATP-binding protein</fullName>
    </recommendedName>
</protein>
<keyword evidence="2" id="KW-1185">Reference proteome</keyword>
<dbReference type="Proteomes" id="UP001272515">
    <property type="component" value="Unassembled WGS sequence"/>
</dbReference>
<dbReference type="EMBL" id="JAWJZB010000003">
    <property type="protein sequence ID" value="MDV5087770.1"/>
    <property type="molecule type" value="Genomic_DNA"/>
</dbReference>
<accession>A0ABU3Z779</accession>
<evidence type="ECO:0008006" key="3">
    <source>
        <dbReference type="Google" id="ProtNLM"/>
    </source>
</evidence>
<proteinExistence type="predicted"/>
<comment type="caution">
    <text evidence="1">The sequence shown here is derived from an EMBL/GenBank/DDBJ whole genome shotgun (WGS) entry which is preliminary data.</text>
</comment>
<organism evidence="1 2">
    <name type="scientific">Veillonella absiana</name>
    <dbReference type="NCBI Taxonomy" id="3079305"/>
    <lineage>
        <taxon>Bacteria</taxon>
        <taxon>Bacillati</taxon>
        <taxon>Bacillota</taxon>
        <taxon>Negativicutes</taxon>
        <taxon>Veillonellales</taxon>
        <taxon>Veillonellaceae</taxon>
        <taxon>Veillonella</taxon>
    </lineage>
</organism>